<reference evidence="4 5" key="1">
    <citation type="submission" date="2024-02" db="EMBL/GenBank/DDBJ databases">
        <title>De novo assembly and annotation of 12 fungi associated with fruit tree decline syndrome in Ontario, Canada.</title>
        <authorList>
            <person name="Sulman M."/>
            <person name="Ellouze W."/>
            <person name="Ilyukhin E."/>
        </authorList>
    </citation>
    <scope>NUCLEOTIDE SEQUENCE [LARGE SCALE GENOMIC DNA]</scope>
    <source>
        <strain evidence="4 5">M42-189</strain>
    </source>
</reference>
<keyword evidence="5" id="KW-1185">Reference proteome</keyword>
<name>A0ABR3RVI0_9PLEO</name>
<feature type="region of interest" description="Disordered" evidence="2">
    <location>
        <begin position="1"/>
        <end position="62"/>
    </location>
</feature>
<feature type="domain" description="C2H2-type" evidence="3">
    <location>
        <begin position="344"/>
        <end position="372"/>
    </location>
</feature>
<dbReference type="Proteomes" id="UP001521785">
    <property type="component" value="Unassembled WGS sequence"/>
</dbReference>
<comment type="caution">
    <text evidence="4">The sequence shown here is derived from an EMBL/GenBank/DDBJ whole genome shotgun (WGS) entry which is preliminary data.</text>
</comment>
<protein>
    <recommendedName>
        <fullName evidence="3">C2H2-type domain-containing protein</fullName>
    </recommendedName>
</protein>
<organism evidence="4 5">
    <name type="scientific">Paraconiothyrium brasiliense</name>
    <dbReference type="NCBI Taxonomy" id="300254"/>
    <lineage>
        <taxon>Eukaryota</taxon>
        <taxon>Fungi</taxon>
        <taxon>Dikarya</taxon>
        <taxon>Ascomycota</taxon>
        <taxon>Pezizomycotina</taxon>
        <taxon>Dothideomycetes</taxon>
        <taxon>Pleosporomycetidae</taxon>
        <taxon>Pleosporales</taxon>
        <taxon>Massarineae</taxon>
        <taxon>Didymosphaeriaceae</taxon>
        <taxon>Paraconiothyrium</taxon>
    </lineage>
</organism>
<evidence type="ECO:0000259" key="3">
    <source>
        <dbReference type="PROSITE" id="PS50157"/>
    </source>
</evidence>
<keyword evidence="1" id="KW-0863">Zinc-finger</keyword>
<feature type="region of interest" description="Disordered" evidence="2">
    <location>
        <begin position="430"/>
        <end position="460"/>
    </location>
</feature>
<dbReference type="InterPro" id="IPR013087">
    <property type="entry name" value="Znf_C2H2_type"/>
</dbReference>
<dbReference type="PROSITE" id="PS50157">
    <property type="entry name" value="ZINC_FINGER_C2H2_2"/>
    <property type="match status" value="1"/>
</dbReference>
<dbReference type="SUPFAM" id="SSF57667">
    <property type="entry name" value="beta-beta-alpha zinc fingers"/>
    <property type="match status" value="1"/>
</dbReference>
<dbReference type="Gene3D" id="3.30.160.60">
    <property type="entry name" value="Classic Zinc Finger"/>
    <property type="match status" value="1"/>
</dbReference>
<feature type="region of interest" description="Disordered" evidence="2">
    <location>
        <begin position="258"/>
        <end position="297"/>
    </location>
</feature>
<proteinExistence type="predicted"/>
<evidence type="ECO:0000313" key="5">
    <source>
        <dbReference type="Proteomes" id="UP001521785"/>
    </source>
</evidence>
<feature type="compositionally biased region" description="Polar residues" evidence="2">
    <location>
        <begin position="47"/>
        <end position="60"/>
    </location>
</feature>
<evidence type="ECO:0000256" key="2">
    <source>
        <dbReference type="SAM" id="MobiDB-lite"/>
    </source>
</evidence>
<gene>
    <name evidence="4" type="ORF">SLS60_003374</name>
</gene>
<evidence type="ECO:0000313" key="4">
    <source>
        <dbReference type="EMBL" id="KAL1608432.1"/>
    </source>
</evidence>
<dbReference type="EMBL" id="JAKJXO020000003">
    <property type="protein sequence ID" value="KAL1608432.1"/>
    <property type="molecule type" value="Genomic_DNA"/>
</dbReference>
<keyword evidence="1" id="KW-0479">Metal-binding</keyword>
<keyword evidence="1" id="KW-0862">Zinc</keyword>
<sequence length="650" mass="74039">MDNNFSAAARSVQALPAESSTTHNGRKRQKRAALTTITPAELAGNQHRLSATASPSSNGETYDHLLHWDREEGDAIVEWDKEGWSEANDETDDEEERAAVVYAVEEGEIESISGGSGHNSLDAEEMAIRQVYQQSRERAGKVPKEVVIRIINESIEAFTNDWSPSKIMELESKDQPLDPIRLWEDGEALNCRTELIERYTFEVRLFENKLDRLAEEICKIPQNSEKQVRQHCRNLEMHVHNLETAKWYLSIYELPPVDTEDGNDHEQHATQTSARGHDAEVIDLGSSPESSEHGDEKDLLVDAEEPAVTHSSLQQAVLSKRTEPFERKEHLKQHLTIHSDTRSHKCTECGYETKRKDKLHNHLEHHHDRDRAAAGRTTNAAGTEATAYPENNIEMVLDNPPTVATDVTAPRTLGLVRLRSTILESAVVSSIEPDKASNSPTTRHAESRSRKSQKARGSRPEIASILTVSGWDMQDLVAAKDRKRIVMKVMLEMSRQERDMIHKRITALKKSNLLKEISTCIDMLYRKEQKMLGVLPSDLPKIKAITNFFLCWWLADDYMQKVPSDQQLHELVTELHQCDDLSTFYDWVYFILNRTFSEEAFRSAQAPSQDEIIVISDDDELKSARPPSRKQTPRRVQAQYIPQDNIIRLH</sequence>
<accession>A0ABR3RVI0</accession>
<dbReference type="InterPro" id="IPR036236">
    <property type="entry name" value="Znf_C2H2_sf"/>
</dbReference>
<dbReference type="Pfam" id="PF24580">
    <property type="entry name" value="DUF7607"/>
    <property type="match status" value="1"/>
</dbReference>
<evidence type="ECO:0000256" key="1">
    <source>
        <dbReference type="PROSITE-ProRule" id="PRU00042"/>
    </source>
</evidence>
<dbReference type="InterPro" id="IPR056026">
    <property type="entry name" value="DUF7607"/>
</dbReference>